<dbReference type="InterPro" id="IPR029751">
    <property type="entry name" value="Ribosomal_L25_dom"/>
</dbReference>
<dbReference type="RefSeq" id="WP_138129494.1">
    <property type="nucleotide sequence ID" value="NZ_SWLG01000029.1"/>
</dbReference>
<evidence type="ECO:0000256" key="5">
    <source>
        <dbReference type="HAMAP-Rule" id="MF_01334"/>
    </source>
</evidence>
<dbReference type="GO" id="GO:0022625">
    <property type="term" value="C:cytosolic large ribosomal subunit"/>
    <property type="evidence" value="ECO:0007669"/>
    <property type="project" value="TreeGrafter"/>
</dbReference>
<evidence type="ECO:0000313" key="10">
    <source>
        <dbReference type="Proteomes" id="UP000308230"/>
    </source>
</evidence>
<dbReference type="OrthoDB" id="9790002at2"/>
<comment type="similarity">
    <text evidence="5">Belongs to the bacterial ribosomal protein bL25 family. CTC subfamily.</text>
</comment>
<evidence type="ECO:0000256" key="6">
    <source>
        <dbReference type="SAM" id="MobiDB-lite"/>
    </source>
</evidence>
<dbReference type="SUPFAM" id="SSF50715">
    <property type="entry name" value="Ribosomal protein L25-like"/>
    <property type="match status" value="1"/>
</dbReference>
<dbReference type="Proteomes" id="UP000308230">
    <property type="component" value="Unassembled WGS sequence"/>
</dbReference>
<protein>
    <recommendedName>
        <fullName evidence="5">Large ribosomal subunit protein bL25</fullName>
    </recommendedName>
    <alternativeName>
        <fullName evidence="5">General stress protein CTC</fullName>
    </alternativeName>
</protein>
<evidence type="ECO:0000313" key="9">
    <source>
        <dbReference type="EMBL" id="TLS35112.1"/>
    </source>
</evidence>
<sequence length="223" mass="24496">MDATLKAEDRAVTTRAHLREIRKNEGLPGVLYGKDRKSAPVSVDANEFFKVYRQVGKNGVISLDFADQGKYPVMVHELQYDSIKGTLVHVDFFSVDLNKEVDADVPVQIVGEAAGVKEGGVLQHMLHDITVRAKPNDFPDSISVNVEKLEIGDTLQVGDLEKSGKYEIQADDEEPIVSVVPPSKEPEETEEEEDTGEAAGVVSGQVEDNEDKEDSGQEENTEE</sequence>
<dbReference type="GO" id="GO:0003735">
    <property type="term" value="F:structural constituent of ribosome"/>
    <property type="evidence" value="ECO:0007669"/>
    <property type="project" value="InterPro"/>
</dbReference>
<dbReference type="NCBIfam" id="TIGR00731">
    <property type="entry name" value="bL25_bact_ctc"/>
    <property type="match status" value="1"/>
</dbReference>
<dbReference type="Gene3D" id="2.170.120.20">
    <property type="entry name" value="Ribosomal protein L25, beta domain"/>
    <property type="match status" value="1"/>
</dbReference>
<keyword evidence="3 5" id="KW-0689">Ribosomal protein</keyword>
<accession>A0A5R9EV63</accession>
<keyword evidence="10" id="KW-1185">Reference proteome</keyword>
<evidence type="ECO:0000259" key="8">
    <source>
        <dbReference type="Pfam" id="PF14693"/>
    </source>
</evidence>
<evidence type="ECO:0000256" key="2">
    <source>
        <dbReference type="ARBA" id="ARBA00022884"/>
    </source>
</evidence>
<dbReference type="Pfam" id="PF01386">
    <property type="entry name" value="Ribosomal_L25p"/>
    <property type="match status" value="1"/>
</dbReference>
<reference evidence="9 10" key="1">
    <citation type="submission" date="2019-04" db="EMBL/GenBank/DDBJ databases">
        <title>Bacillus caeni sp. nov., a bacterium isolated from mangrove sediment.</title>
        <authorList>
            <person name="Huang H."/>
            <person name="Mo K."/>
            <person name="Hu Y."/>
        </authorList>
    </citation>
    <scope>NUCLEOTIDE SEQUENCE [LARGE SCALE GENOMIC DNA]</scope>
    <source>
        <strain evidence="9 10">HB172195</strain>
    </source>
</reference>
<dbReference type="InterPro" id="IPR011035">
    <property type="entry name" value="Ribosomal_bL25/Gln-tRNA_synth"/>
</dbReference>
<feature type="compositionally biased region" description="Acidic residues" evidence="6">
    <location>
        <begin position="187"/>
        <end position="196"/>
    </location>
</feature>
<dbReference type="InterPro" id="IPR001021">
    <property type="entry name" value="Ribosomal_bL25_long"/>
</dbReference>
<dbReference type="PANTHER" id="PTHR33284:SF1">
    <property type="entry name" value="RIBOSOMAL PROTEIN L25_GLN-TRNA SYNTHETASE, ANTI-CODON-BINDING DOMAIN-CONTAINING PROTEIN"/>
    <property type="match status" value="1"/>
</dbReference>
<feature type="compositionally biased region" description="Acidic residues" evidence="6">
    <location>
        <begin position="207"/>
        <end position="223"/>
    </location>
</feature>
<dbReference type="CDD" id="cd00495">
    <property type="entry name" value="Ribosomal_L25_TL5_CTC"/>
    <property type="match status" value="1"/>
</dbReference>
<dbReference type="GO" id="GO:0006412">
    <property type="term" value="P:translation"/>
    <property type="evidence" value="ECO:0007669"/>
    <property type="project" value="UniProtKB-UniRule"/>
</dbReference>
<name>A0A5R9EV63_9BACL</name>
<evidence type="ECO:0000256" key="3">
    <source>
        <dbReference type="ARBA" id="ARBA00022980"/>
    </source>
</evidence>
<dbReference type="InterPro" id="IPR020057">
    <property type="entry name" value="Ribosomal_bL25_b-dom"/>
</dbReference>
<evidence type="ECO:0000259" key="7">
    <source>
        <dbReference type="Pfam" id="PF01386"/>
    </source>
</evidence>
<dbReference type="Pfam" id="PF14693">
    <property type="entry name" value="Ribosomal_TL5_C"/>
    <property type="match status" value="1"/>
</dbReference>
<dbReference type="InterPro" id="IPR037121">
    <property type="entry name" value="Ribosomal_bL25_C"/>
</dbReference>
<feature type="region of interest" description="Disordered" evidence="6">
    <location>
        <begin position="169"/>
        <end position="223"/>
    </location>
</feature>
<keyword evidence="2 5" id="KW-0694">RNA-binding</keyword>
<dbReference type="AlphaFoldDB" id="A0A5R9EV63"/>
<dbReference type="PANTHER" id="PTHR33284">
    <property type="entry name" value="RIBOSOMAL PROTEIN L25/GLN-TRNA SYNTHETASE, ANTI-CODON-BINDING DOMAIN-CONTAINING PROTEIN"/>
    <property type="match status" value="1"/>
</dbReference>
<comment type="caution">
    <text evidence="9">The sequence shown here is derived from an EMBL/GenBank/DDBJ whole genome shotgun (WGS) entry which is preliminary data.</text>
</comment>
<organism evidence="9 10">
    <name type="scientific">Exobacillus caeni</name>
    <dbReference type="NCBI Taxonomy" id="2574798"/>
    <lineage>
        <taxon>Bacteria</taxon>
        <taxon>Bacillati</taxon>
        <taxon>Bacillota</taxon>
        <taxon>Bacilli</taxon>
        <taxon>Bacillales</taxon>
        <taxon>Guptibacillaceae</taxon>
        <taxon>Exobacillus</taxon>
    </lineage>
</organism>
<feature type="domain" description="Large ribosomal subunit protein bL25 L25" evidence="7">
    <location>
        <begin position="5"/>
        <end position="92"/>
    </location>
</feature>
<dbReference type="EMBL" id="SWLG01000029">
    <property type="protein sequence ID" value="TLS35112.1"/>
    <property type="molecule type" value="Genomic_DNA"/>
</dbReference>
<comment type="function">
    <text evidence="5">This is one of the proteins that binds to the 5S RNA in the ribosome where it forms part of the central protuberance.</text>
</comment>
<dbReference type="InterPro" id="IPR020056">
    <property type="entry name" value="Rbsml_bL25/Gln-tRNA_synth_N"/>
</dbReference>
<feature type="domain" description="Large ribosomal subunit protein bL25 beta" evidence="8">
    <location>
        <begin position="100"/>
        <end position="182"/>
    </location>
</feature>
<evidence type="ECO:0000256" key="1">
    <source>
        <dbReference type="ARBA" id="ARBA00022730"/>
    </source>
</evidence>
<comment type="subunit">
    <text evidence="5">Part of the 50S ribosomal subunit; part of the 5S rRNA/L5/L18/L25 subcomplex. Contacts the 5S rRNA. Binds to the 5S rRNA independently of L5 and L18.</text>
</comment>
<dbReference type="GO" id="GO:0008097">
    <property type="term" value="F:5S rRNA binding"/>
    <property type="evidence" value="ECO:0007669"/>
    <property type="project" value="InterPro"/>
</dbReference>
<dbReference type="HAMAP" id="MF_01334">
    <property type="entry name" value="Ribosomal_bL25_CTC"/>
    <property type="match status" value="1"/>
</dbReference>
<dbReference type="Gene3D" id="2.40.240.10">
    <property type="entry name" value="Ribosomal Protein L25, Chain P"/>
    <property type="match status" value="1"/>
</dbReference>
<keyword evidence="4 5" id="KW-0687">Ribonucleoprotein</keyword>
<dbReference type="NCBIfam" id="NF004133">
    <property type="entry name" value="PRK05618.2-4"/>
    <property type="match status" value="1"/>
</dbReference>
<gene>
    <name evidence="5" type="primary">rplY</name>
    <name evidence="5" type="synonym">ctc</name>
    <name evidence="9" type="ORF">FCL54_22260</name>
</gene>
<keyword evidence="1 5" id="KW-0699">rRNA-binding</keyword>
<evidence type="ECO:0000256" key="4">
    <source>
        <dbReference type="ARBA" id="ARBA00023274"/>
    </source>
</evidence>
<proteinExistence type="inferred from homology"/>
<dbReference type="InterPro" id="IPR020930">
    <property type="entry name" value="Ribosomal_uL5_bac-type"/>
</dbReference>